<protein>
    <submittedName>
        <fullName evidence="1">Uncharacterized protein</fullName>
    </submittedName>
</protein>
<accession>A0A0A8YDJ3</accession>
<reference evidence="1" key="1">
    <citation type="submission" date="2014-09" db="EMBL/GenBank/DDBJ databases">
        <authorList>
            <person name="Magalhaes I.L.F."/>
            <person name="Oliveira U."/>
            <person name="Santos F.R."/>
            <person name="Vidigal T.H.D.A."/>
            <person name="Brescovit A.D."/>
            <person name="Santos A.J."/>
        </authorList>
    </citation>
    <scope>NUCLEOTIDE SEQUENCE</scope>
    <source>
        <tissue evidence="1">Shoot tissue taken approximately 20 cm above the soil surface</tissue>
    </source>
</reference>
<evidence type="ECO:0000313" key="1">
    <source>
        <dbReference type="EMBL" id="JAD23613.1"/>
    </source>
</evidence>
<reference evidence="1" key="2">
    <citation type="journal article" date="2015" name="Data Brief">
        <title>Shoot transcriptome of the giant reed, Arundo donax.</title>
        <authorList>
            <person name="Barrero R.A."/>
            <person name="Guerrero F.D."/>
            <person name="Moolhuijzen P."/>
            <person name="Goolsby J.A."/>
            <person name="Tidwell J."/>
            <person name="Bellgard S.E."/>
            <person name="Bellgard M.I."/>
        </authorList>
    </citation>
    <scope>NUCLEOTIDE SEQUENCE</scope>
    <source>
        <tissue evidence="1">Shoot tissue taken approximately 20 cm above the soil surface</tissue>
    </source>
</reference>
<sequence>MLDYCLNRMSIYISIKQ</sequence>
<proteinExistence type="predicted"/>
<dbReference type="AlphaFoldDB" id="A0A0A8YDJ3"/>
<dbReference type="EMBL" id="GBRH01274282">
    <property type="protein sequence ID" value="JAD23613.1"/>
    <property type="molecule type" value="Transcribed_RNA"/>
</dbReference>
<organism evidence="1">
    <name type="scientific">Arundo donax</name>
    <name type="common">Giant reed</name>
    <name type="synonym">Donax arundinaceus</name>
    <dbReference type="NCBI Taxonomy" id="35708"/>
    <lineage>
        <taxon>Eukaryota</taxon>
        <taxon>Viridiplantae</taxon>
        <taxon>Streptophyta</taxon>
        <taxon>Embryophyta</taxon>
        <taxon>Tracheophyta</taxon>
        <taxon>Spermatophyta</taxon>
        <taxon>Magnoliopsida</taxon>
        <taxon>Liliopsida</taxon>
        <taxon>Poales</taxon>
        <taxon>Poaceae</taxon>
        <taxon>PACMAD clade</taxon>
        <taxon>Arundinoideae</taxon>
        <taxon>Arundineae</taxon>
        <taxon>Arundo</taxon>
    </lineage>
</organism>
<name>A0A0A8YDJ3_ARUDO</name>